<organism evidence="2 3">
    <name type="scientific">Holothuria leucospilota</name>
    <name type="common">Black long sea cucumber</name>
    <name type="synonym">Mertensiothuria leucospilota</name>
    <dbReference type="NCBI Taxonomy" id="206669"/>
    <lineage>
        <taxon>Eukaryota</taxon>
        <taxon>Metazoa</taxon>
        <taxon>Echinodermata</taxon>
        <taxon>Eleutherozoa</taxon>
        <taxon>Echinozoa</taxon>
        <taxon>Holothuroidea</taxon>
        <taxon>Aspidochirotacea</taxon>
        <taxon>Aspidochirotida</taxon>
        <taxon>Holothuriidae</taxon>
        <taxon>Holothuria</taxon>
    </lineage>
</organism>
<proteinExistence type="predicted"/>
<comment type="caution">
    <text evidence="2">The sequence shown here is derived from an EMBL/GenBank/DDBJ whole genome shotgun (WGS) entry which is preliminary data.</text>
</comment>
<accession>A0A9Q1C507</accession>
<dbReference type="AlphaFoldDB" id="A0A9Q1C507"/>
<dbReference type="Proteomes" id="UP001152320">
    <property type="component" value="Chromosome 7"/>
</dbReference>
<keyword evidence="1" id="KW-0238">DNA-binding</keyword>
<gene>
    <name evidence="2" type="ORF">HOLleu_16015</name>
</gene>
<evidence type="ECO:0000313" key="3">
    <source>
        <dbReference type="Proteomes" id="UP001152320"/>
    </source>
</evidence>
<reference evidence="2" key="1">
    <citation type="submission" date="2021-10" db="EMBL/GenBank/DDBJ databases">
        <title>Tropical sea cucumber genome reveals ecological adaptation and Cuvierian tubules defense mechanism.</title>
        <authorList>
            <person name="Chen T."/>
        </authorList>
    </citation>
    <scope>NUCLEOTIDE SEQUENCE</scope>
    <source>
        <strain evidence="2">Nanhai2018</strain>
        <tissue evidence="2">Muscle</tissue>
    </source>
</reference>
<dbReference type="EMBL" id="JAIZAY010000007">
    <property type="protein sequence ID" value="KAJ8038560.1"/>
    <property type="molecule type" value="Genomic_DNA"/>
</dbReference>
<sequence length="205" mass="24185">MQQTMDPVFTINPFREMVVKLHPHFERKDVIKMAYIMELPDSFEEEMGTLRDPFLFFMQEAERCGRVGIKDVDLLIDALVVLKKPGDVLQIVKEYKETHLQANAVWKKTPFQQNKEEKASEKDYTKYWLKFKDWCTRQNILDAKEASCNIVVDYLKSLTSSNKLSTIMHFYKGIIQHHQTFNMSDKIKIEACLQELREQDKKSKA</sequence>
<evidence type="ECO:0000313" key="2">
    <source>
        <dbReference type="EMBL" id="KAJ8038560.1"/>
    </source>
</evidence>
<keyword evidence="3" id="KW-1185">Reference proteome</keyword>
<name>A0A9Q1C507_HOLLE</name>
<dbReference type="InterPro" id="IPR010998">
    <property type="entry name" value="Integrase_recombinase_N"/>
</dbReference>
<dbReference type="SUPFAM" id="SSF47823">
    <property type="entry name" value="lambda integrase-like, N-terminal domain"/>
    <property type="match status" value="1"/>
</dbReference>
<protein>
    <submittedName>
        <fullName evidence="2">Uncharacterized protein</fullName>
    </submittedName>
</protein>
<dbReference type="Gene3D" id="1.10.150.130">
    <property type="match status" value="1"/>
</dbReference>
<evidence type="ECO:0000256" key="1">
    <source>
        <dbReference type="ARBA" id="ARBA00023125"/>
    </source>
</evidence>
<dbReference type="GO" id="GO:0003677">
    <property type="term" value="F:DNA binding"/>
    <property type="evidence" value="ECO:0007669"/>
    <property type="project" value="UniProtKB-KW"/>
</dbReference>